<organism evidence="2 3">
    <name type="scientific">Streptomyces capitiformicae</name>
    <dbReference type="NCBI Taxonomy" id="2014920"/>
    <lineage>
        <taxon>Bacteria</taxon>
        <taxon>Bacillati</taxon>
        <taxon>Actinomycetota</taxon>
        <taxon>Actinomycetes</taxon>
        <taxon>Kitasatosporales</taxon>
        <taxon>Streptomycetaceae</taxon>
        <taxon>Streptomyces</taxon>
    </lineage>
</organism>
<dbReference type="SUPFAM" id="SSF51735">
    <property type="entry name" value="NAD(P)-binding Rossmann-fold domains"/>
    <property type="match status" value="1"/>
</dbReference>
<dbReference type="Proteomes" id="UP000603227">
    <property type="component" value="Unassembled WGS sequence"/>
</dbReference>
<dbReference type="GO" id="GO:0006631">
    <property type="term" value="P:fatty acid metabolic process"/>
    <property type="evidence" value="ECO:0007669"/>
    <property type="project" value="InterPro"/>
</dbReference>
<name>A0A918ZQH1_9ACTN</name>
<proteinExistence type="predicted"/>
<feature type="domain" description="3-hydroxyacyl-CoA dehydrogenase NAD binding" evidence="1">
    <location>
        <begin position="7"/>
        <end position="46"/>
    </location>
</feature>
<evidence type="ECO:0000313" key="2">
    <source>
        <dbReference type="EMBL" id="GHE65524.1"/>
    </source>
</evidence>
<evidence type="ECO:0000313" key="3">
    <source>
        <dbReference type="Proteomes" id="UP000603227"/>
    </source>
</evidence>
<sequence>MTTPSRIGVVGCGLMGSGIAETVARSGLDVLVTQVGRPAVAAGAAVSRNPSARPYAPWRTAT</sequence>
<dbReference type="GO" id="GO:0070403">
    <property type="term" value="F:NAD+ binding"/>
    <property type="evidence" value="ECO:0007669"/>
    <property type="project" value="InterPro"/>
</dbReference>
<reference evidence="2" key="2">
    <citation type="submission" date="2020-09" db="EMBL/GenBank/DDBJ databases">
        <authorList>
            <person name="Sun Q."/>
            <person name="Zhou Y."/>
        </authorList>
    </citation>
    <scope>NUCLEOTIDE SEQUENCE</scope>
    <source>
        <strain evidence="2">CGMCC 4.7403</strain>
    </source>
</reference>
<keyword evidence="3" id="KW-1185">Reference proteome</keyword>
<evidence type="ECO:0000259" key="1">
    <source>
        <dbReference type="Pfam" id="PF02737"/>
    </source>
</evidence>
<dbReference type="RefSeq" id="WP_373313616.1">
    <property type="nucleotide sequence ID" value="NZ_BNAT01000062.1"/>
</dbReference>
<dbReference type="Gene3D" id="3.40.50.720">
    <property type="entry name" value="NAD(P)-binding Rossmann-like Domain"/>
    <property type="match status" value="1"/>
</dbReference>
<dbReference type="EMBL" id="BNAT01000062">
    <property type="protein sequence ID" value="GHE65524.1"/>
    <property type="molecule type" value="Genomic_DNA"/>
</dbReference>
<protein>
    <recommendedName>
        <fullName evidence="1">3-hydroxyacyl-CoA dehydrogenase NAD binding domain-containing protein</fullName>
    </recommendedName>
</protein>
<dbReference type="InterPro" id="IPR036291">
    <property type="entry name" value="NAD(P)-bd_dom_sf"/>
</dbReference>
<dbReference type="Pfam" id="PF02737">
    <property type="entry name" value="3HCDH_N"/>
    <property type="match status" value="1"/>
</dbReference>
<dbReference type="InterPro" id="IPR006176">
    <property type="entry name" value="3-OHacyl-CoA_DH_NAD-bd"/>
</dbReference>
<comment type="caution">
    <text evidence="2">The sequence shown here is derived from an EMBL/GenBank/DDBJ whole genome shotgun (WGS) entry which is preliminary data.</text>
</comment>
<reference evidence="2" key="1">
    <citation type="journal article" date="2014" name="Int. J. Syst. Evol. Microbiol.">
        <title>Complete genome sequence of Corynebacterium casei LMG S-19264T (=DSM 44701T), isolated from a smear-ripened cheese.</title>
        <authorList>
            <consortium name="US DOE Joint Genome Institute (JGI-PGF)"/>
            <person name="Walter F."/>
            <person name="Albersmeier A."/>
            <person name="Kalinowski J."/>
            <person name="Ruckert C."/>
        </authorList>
    </citation>
    <scope>NUCLEOTIDE SEQUENCE</scope>
    <source>
        <strain evidence="2">CGMCC 4.7403</strain>
    </source>
</reference>
<gene>
    <name evidence="2" type="ORF">GCM10017771_89150</name>
</gene>
<accession>A0A918ZQH1</accession>
<dbReference type="AlphaFoldDB" id="A0A918ZQH1"/>